<evidence type="ECO:0000313" key="5">
    <source>
        <dbReference type="EMBL" id="CAE6749657.1"/>
    </source>
</evidence>
<feature type="domain" description="Glycoside hydrolase family 57 N-terminal" evidence="4">
    <location>
        <begin position="8"/>
        <end position="409"/>
    </location>
</feature>
<evidence type="ECO:0000256" key="1">
    <source>
        <dbReference type="ARBA" id="ARBA00006821"/>
    </source>
</evidence>
<keyword evidence="6" id="KW-1185">Reference proteome</keyword>
<accession>A0ABN7LGW8</accession>
<keyword evidence="2 3" id="KW-0119">Carbohydrate metabolism</keyword>
<dbReference type="InterPro" id="IPR052046">
    <property type="entry name" value="GH57_Enzymes"/>
</dbReference>
<evidence type="ECO:0000313" key="6">
    <source>
        <dbReference type="Proteomes" id="UP000675880"/>
    </source>
</evidence>
<dbReference type="RefSeq" id="WP_213042316.1">
    <property type="nucleotide sequence ID" value="NZ_CAJNBJ010000016.1"/>
</dbReference>
<evidence type="ECO:0000259" key="4">
    <source>
        <dbReference type="Pfam" id="PF03065"/>
    </source>
</evidence>
<dbReference type="PANTHER" id="PTHR36306">
    <property type="entry name" value="ALPHA-AMYLASE-RELATED-RELATED"/>
    <property type="match status" value="1"/>
</dbReference>
<dbReference type="Pfam" id="PF03065">
    <property type="entry name" value="Glyco_hydro_57"/>
    <property type="match status" value="1"/>
</dbReference>
<dbReference type="Gene3D" id="3.20.110.10">
    <property type="entry name" value="Glycoside hydrolase 38, N terminal domain"/>
    <property type="match status" value="1"/>
</dbReference>
<dbReference type="InterPro" id="IPR004300">
    <property type="entry name" value="Glyco_hydro_57_N"/>
</dbReference>
<evidence type="ECO:0000256" key="3">
    <source>
        <dbReference type="RuleBase" id="RU361196"/>
    </source>
</evidence>
<organism evidence="5 6">
    <name type="scientific">Nitrospira defluvii</name>
    <dbReference type="NCBI Taxonomy" id="330214"/>
    <lineage>
        <taxon>Bacteria</taxon>
        <taxon>Pseudomonadati</taxon>
        <taxon>Nitrospirota</taxon>
        <taxon>Nitrospiria</taxon>
        <taxon>Nitrospirales</taxon>
        <taxon>Nitrospiraceae</taxon>
        <taxon>Nitrospira</taxon>
    </lineage>
</organism>
<dbReference type="GO" id="GO:0016787">
    <property type="term" value="F:hydrolase activity"/>
    <property type="evidence" value="ECO:0007669"/>
    <property type="project" value="UniProtKB-KW"/>
</dbReference>
<gene>
    <name evidence="5" type="ORF">NSPZN2_30107</name>
</gene>
<dbReference type="InterPro" id="IPR011330">
    <property type="entry name" value="Glyco_hydro/deAcase_b/a-brl"/>
</dbReference>
<comment type="caution">
    <text evidence="5">The sequence shown here is derived from an EMBL/GenBank/DDBJ whole genome shotgun (WGS) entry which is preliminary data.</text>
</comment>
<keyword evidence="5" id="KW-0378">Hydrolase</keyword>
<dbReference type="InterPro" id="IPR027291">
    <property type="entry name" value="Glyco_hydro_38_N_sf"/>
</dbReference>
<reference evidence="5 6" key="1">
    <citation type="submission" date="2021-02" db="EMBL/GenBank/DDBJ databases">
        <authorList>
            <person name="Han P."/>
        </authorList>
    </citation>
    <scope>NUCLEOTIDE SEQUENCE [LARGE SCALE GENOMIC DNA]</scope>
    <source>
        <strain evidence="5">Candidatus Nitrospira sp. ZN2</strain>
    </source>
</reference>
<evidence type="ECO:0000256" key="2">
    <source>
        <dbReference type="ARBA" id="ARBA00023277"/>
    </source>
</evidence>
<dbReference type="EMBL" id="CAJNBJ010000016">
    <property type="protein sequence ID" value="CAE6749657.1"/>
    <property type="molecule type" value="Genomic_DNA"/>
</dbReference>
<dbReference type="CDD" id="cd10796">
    <property type="entry name" value="GH57N_APU"/>
    <property type="match status" value="1"/>
</dbReference>
<name>A0ABN7LGW8_9BACT</name>
<dbReference type="PANTHER" id="PTHR36306:SF1">
    <property type="entry name" value="ALPHA-AMYLASE-RELATED"/>
    <property type="match status" value="1"/>
</dbReference>
<dbReference type="Proteomes" id="UP000675880">
    <property type="component" value="Unassembled WGS sequence"/>
</dbReference>
<proteinExistence type="inferred from homology"/>
<protein>
    <submittedName>
        <fullName evidence="5">Glycoside hydrolase</fullName>
    </submittedName>
</protein>
<comment type="similarity">
    <text evidence="1 3">Belongs to the glycosyl hydrolase 57 family.</text>
</comment>
<dbReference type="SUPFAM" id="SSF88713">
    <property type="entry name" value="Glycoside hydrolase/deacetylase"/>
    <property type="match status" value="1"/>
</dbReference>
<sequence length="734" mass="84532">MKTIQLCFLWHMHQPYYTDPLTGSASMPWVRLHATKAYYDMAFLLDRFPQARSTFNFTPSLLLQLEEFSAGRVRDLFLEYAQRPATDLTPTEKAFLIRHFFSANWATMVRPFPRYQELLVKRGLDVHGQDLERLAKQFSTQDFLDLQVWHNLAWFGYGSLERFPRLAELRAKNRGFTEEDKQEVLALQQTAIRQIVPMYRALQDREQIELTTTPFFHPILPLVIDSEFTRRARPDLPLPARFHAPADAEAQVRRAVEYHTHTFGRAPVGLWPSEGSVCPEVLPMVSKAGIRWLATDEGILYRSLQMAGQAWNRHYHLYQPYRVGTDAQPLSMLFRDREISDAFGFIYHKTTPESAADDVLRRIRSLAFDIPLEHGIIGVILDGENPWEHYHDGGERFLSLLFQAFEGDGLHIGQGIRVRLNTVARALETAPPSQHLDQLHSGSWINQDFKIWIGHQEDNRGWDLLQHTRARLVELTPSLPPDRARAAWDELYAAEGSDWFWWYGDDFDTDYKQEFDRLFRTHLRNVWTYAGMTPPEILNQPLVEARTPQGLDLVHQPLAFITPTLDGMASNFFEWRGAGSINPTPPLGAMWKSEGLFSAIFFGFDREHLYLRLDLDDASAPRQEQCTADLYIGSGIQQYRLSFPLSAVGTETFLLARADESGVYRDVGSYSTICRRKILELGVPFKDLEIEVGTELRLTLTVSEHGMEIGRYPHHGPATFNRPDDDFASTMWRV</sequence>